<dbReference type="Gene3D" id="3.40.50.720">
    <property type="entry name" value="NAD(P)-binding Rossmann-like Domain"/>
    <property type="match status" value="1"/>
</dbReference>
<name>C4NYL9_9ACTN</name>
<dbReference type="SUPFAM" id="SSF51735">
    <property type="entry name" value="NAD(P)-binding Rossmann-fold domains"/>
    <property type="match status" value="1"/>
</dbReference>
<organism evidence="2">
    <name type="scientific">Micromonospora sp. Tu 6368</name>
    <dbReference type="NCBI Taxonomy" id="428986"/>
    <lineage>
        <taxon>Bacteria</taxon>
        <taxon>Bacillati</taxon>
        <taxon>Actinomycetota</taxon>
        <taxon>Actinomycetes</taxon>
        <taxon>Micromonosporales</taxon>
        <taxon>Micromonosporaceae</taxon>
        <taxon>Micromonospora</taxon>
    </lineage>
</organism>
<reference evidence="2" key="1">
    <citation type="journal article" date="2007" name="Appl. Microbiol. Biotechnol.">
        <title>A strategy for cloning glycosyltransferase genes involved in natural product biosynthesis.</title>
        <authorList>
            <person name="Luzhetskyy A."/>
            <person name="Weiss H."/>
            <person name="Charge A."/>
            <person name="Welle E."/>
            <person name="Linnenbrink A."/>
            <person name="Vente A."/>
            <person name="Bechthold A."/>
        </authorList>
    </citation>
    <scope>NUCLEOTIDE SEQUENCE</scope>
    <source>
        <strain evidence="2">Tu 6368</strain>
    </source>
</reference>
<proteinExistence type="predicted"/>
<sequence>MVLGSSGFLGGHLGAAFEAAGWRVLRISSSPAGPAGEVELNLTPRAEDRLGALLAEAGADVVVNAAGRVWQMTEAQMTEANADLVTWTVRALLARRPGCRFIQLGSIHEYAPGGTGSGTPEDWPTEPVTPYGRSKLGGSEAVLRAARTEGLDGVVLRLANVCGPGTRPGSLLGAVTAHLAEVARGERSGAEAALRLPPLRAQRDFVDVRDVVDAVLAAAAAPAGRVAGQVVNIGSGRARPVRGIVDRMVALSGLAVDVVEAPPPAPTPGSPARVDVEWQQLDIDRAARLLGWRPRRGLDESLRDQLVTAGAAPVTRVDSEGD</sequence>
<reference evidence="2" key="2">
    <citation type="journal article" date="2009" name="ChemBioChem">
        <title>Cloning and sequencing of the biosynthetic gene cluster for saquayamycin Z and galtamycin B and the elucidation of the assembly of their saccharide chains.</title>
        <authorList>
            <person name="Erb A."/>
            <person name="Luzhetskyy A."/>
            <person name="Hardter U."/>
            <person name="Bechthold A."/>
        </authorList>
    </citation>
    <scope>NUCLEOTIDE SEQUENCE</scope>
    <source>
        <strain evidence="2">Tu 6368</strain>
    </source>
</reference>
<evidence type="ECO:0000313" key="2">
    <source>
        <dbReference type="EMBL" id="ACP19373.1"/>
    </source>
</evidence>
<gene>
    <name evidence="2" type="primary">saqZ3</name>
</gene>
<evidence type="ECO:0000259" key="1">
    <source>
        <dbReference type="Pfam" id="PF01370"/>
    </source>
</evidence>
<accession>C4NYL9</accession>
<dbReference type="InterPro" id="IPR050177">
    <property type="entry name" value="Lipid_A_modif_metabolic_enz"/>
</dbReference>
<protein>
    <submittedName>
        <fullName evidence="2">SaqZ3</fullName>
    </submittedName>
</protein>
<dbReference type="Pfam" id="PF01370">
    <property type="entry name" value="Epimerase"/>
    <property type="match status" value="1"/>
</dbReference>
<dbReference type="AlphaFoldDB" id="C4NYL9"/>
<dbReference type="EMBL" id="FJ670504">
    <property type="protein sequence ID" value="ACP19373.1"/>
    <property type="molecule type" value="Genomic_DNA"/>
</dbReference>
<feature type="domain" description="NAD-dependent epimerase/dehydratase" evidence="1">
    <location>
        <begin position="1"/>
        <end position="234"/>
    </location>
</feature>
<dbReference type="InterPro" id="IPR036291">
    <property type="entry name" value="NAD(P)-bd_dom_sf"/>
</dbReference>
<dbReference type="PANTHER" id="PTHR43245">
    <property type="entry name" value="BIFUNCTIONAL POLYMYXIN RESISTANCE PROTEIN ARNA"/>
    <property type="match status" value="1"/>
</dbReference>
<dbReference type="InterPro" id="IPR001509">
    <property type="entry name" value="Epimerase_deHydtase"/>
</dbReference>